<gene>
    <name evidence="1" type="ORF">JW886_04850</name>
</gene>
<dbReference type="AlphaFoldDB" id="A0AA45QS64"/>
<accession>A0AA45QS64</accession>
<evidence type="ECO:0000313" key="2">
    <source>
        <dbReference type="Proteomes" id="UP000663608"/>
    </source>
</evidence>
<proteinExistence type="predicted"/>
<name>A0AA45QS64_9LACT</name>
<dbReference type="Proteomes" id="UP000663608">
    <property type="component" value="Chromosome"/>
</dbReference>
<reference evidence="1 2" key="1">
    <citation type="submission" date="2021-02" db="EMBL/GenBank/DDBJ databases">
        <title>Complete genome sequence of Lactococcus lactis strain K_LL004.</title>
        <authorList>
            <person name="Kim H.B."/>
        </authorList>
    </citation>
    <scope>NUCLEOTIDE SEQUENCE [LARGE SCALE GENOMIC DNA]</scope>
    <source>
        <strain evidence="1 2">K_LL004</strain>
    </source>
</reference>
<dbReference type="EMBL" id="CP070872">
    <property type="protein sequence ID" value="QSE77577.1"/>
    <property type="molecule type" value="Genomic_DNA"/>
</dbReference>
<evidence type="ECO:0000313" key="1">
    <source>
        <dbReference type="EMBL" id="QSE77577.1"/>
    </source>
</evidence>
<keyword evidence="2" id="KW-1185">Reference proteome</keyword>
<dbReference type="KEGG" id="lti:JW886_04850"/>
<dbReference type="RefSeq" id="WP_205872454.1">
    <property type="nucleotide sequence ID" value="NZ_CP070872.1"/>
</dbReference>
<organism evidence="1 2">
    <name type="scientific">Lactococcus taiwanensis</name>
    <dbReference type="NCBI Taxonomy" id="1151742"/>
    <lineage>
        <taxon>Bacteria</taxon>
        <taxon>Bacillati</taxon>
        <taxon>Bacillota</taxon>
        <taxon>Bacilli</taxon>
        <taxon>Lactobacillales</taxon>
        <taxon>Streptococcaceae</taxon>
        <taxon>Lactococcus</taxon>
    </lineage>
</organism>
<sequence>MREIIIVFLGAFLGTLLAGVLLQKKGQDVTVTQAKFQRLQKVREQLIEVIMAYRVVKDTADSKMKQEKELLQQLELLSVYFPQVEEQADQLDKSMLERVYKLSNRFFSNHYEIQIKRKPNLSQKEGLSKEISEMLTKFLEDPKDWDMLPILKEKVNAYLEEEWILITKGKKVHKDL</sequence>
<protein>
    <submittedName>
        <fullName evidence="1">Uncharacterized protein</fullName>
    </submittedName>
</protein>